<dbReference type="EMBL" id="FOQK01000009">
    <property type="protein sequence ID" value="SFH94788.1"/>
    <property type="molecule type" value="Genomic_DNA"/>
</dbReference>
<dbReference type="AlphaFoldDB" id="A0A1I3E7C1"/>
<gene>
    <name evidence="1" type="ORF">SAMN04487861_10940</name>
</gene>
<evidence type="ECO:0000313" key="2">
    <source>
        <dbReference type="Proteomes" id="UP000183639"/>
    </source>
</evidence>
<proteinExistence type="predicted"/>
<protein>
    <submittedName>
        <fullName evidence="1">Uncharacterized protein</fullName>
    </submittedName>
</protein>
<organism evidence="1 2">
    <name type="scientific">Selenomonas ruminantium</name>
    <dbReference type="NCBI Taxonomy" id="971"/>
    <lineage>
        <taxon>Bacteria</taxon>
        <taxon>Bacillati</taxon>
        <taxon>Bacillota</taxon>
        <taxon>Negativicutes</taxon>
        <taxon>Selenomonadales</taxon>
        <taxon>Selenomonadaceae</taxon>
        <taxon>Selenomonas</taxon>
    </lineage>
</organism>
<sequence>MILLLTAVGVGDALQLIVVVIRVCPLVAVAIDSFGDVARKVVGVVFFAAIRFADFRDAAPAVENVARFIAVAINDARDIALGIVVIGLAGTAVGGDSCLPACGGVFVGRLRSSLFAASARSFPR</sequence>
<evidence type="ECO:0000313" key="1">
    <source>
        <dbReference type="EMBL" id="SFH94788.1"/>
    </source>
</evidence>
<name>A0A1I3E7C1_SELRU</name>
<accession>A0A1I3E7C1</accession>
<dbReference type="Proteomes" id="UP000183639">
    <property type="component" value="Unassembled WGS sequence"/>
</dbReference>
<reference evidence="1 2" key="1">
    <citation type="submission" date="2016-10" db="EMBL/GenBank/DDBJ databases">
        <authorList>
            <person name="de Groot N.N."/>
        </authorList>
    </citation>
    <scope>NUCLEOTIDE SEQUENCE [LARGE SCALE GENOMIC DNA]</scope>
    <source>
        <strain evidence="1 2">Z108</strain>
    </source>
</reference>